<organism evidence="2 3">
    <name type="scientific">Pristionchus entomophagus</name>
    <dbReference type="NCBI Taxonomy" id="358040"/>
    <lineage>
        <taxon>Eukaryota</taxon>
        <taxon>Metazoa</taxon>
        <taxon>Ecdysozoa</taxon>
        <taxon>Nematoda</taxon>
        <taxon>Chromadorea</taxon>
        <taxon>Rhabditida</taxon>
        <taxon>Rhabditina</taxon>
        <taxon>Diplogasteromorpha</taxon>
        <taxon>Diplogasteroidea</taxon>
        <taxon>Neodiplogasteridae</taxon>
        <taxon>Pristionchus</taxon>
    </lineage>
</organism>
<dbReference type="EMBL" id="BTSX01000002">
    <property type="protein sequence ID" value="GMS83064.1"/>
    <property type="molecule type" value="Genomic_DNA"/>
</dbReference>
<evidence type="ECO:0000313" key="2">
    <source>
        <dbReference type="EMBL" id="GMS83064.1"/>
    </source>
</evidence>
<evidence type="ECO:0000313" key="3">
    <source>
        <dbReference type="Proteomes" id="UP001432027"/>
    </source>
</evidence>
<dbReference type="AlphaFoldDB" id="A0AAV5SS98"/>
<feature type="compositionally biased region" description="Basic and acidic residues" evidence="1">
    <location>
        <begin position="1"/>
        <end position="10"/>
    </location>
</feature>
<comment type="caution">
    <text evidence="2">The sequence shown here is derived from an EMBL/GenBank/DDBJ whole genome shotgun (WGS) entry which is preliminary data.</text>
</comment>
<name>A0AAV5SS98_9BILA</name>
<gene>
    <name evidence="2" type="ORF">PENTCL1PPCAC_5239</name>
</gene>
<accession>A0AAV5SS98</accession>
<proteinExistence type="predicted"/>
<evidence type="ECO:0000256" key="1">
    <source>
        <dbReference type="SAM" id="MobiDB-lite"/>
    </source>
</evidence>
<protein>
    <recommendedName>
        <fullName evidence="4">C2H2-type domain-containing protein</fullName>
    </recommendedName>
</protein>
<feature type="non-terminal residue" evidence="2">
    <location>
        <position position="1"/>
    </location>
</feature>
<reference evidence="2" key="1">
    <citation type="submission" date="2023-10" db="EMBL/GenBank/DDBJ databases">
        <title>Genome assembly of Pristionchus species.</title>
        <authorList>
            <person name="Yoshida K."/>
            <person name="Sommer R.J."/>
        </authorList>
    </citation>
    <scope>NUCLEOTIDE SEQUENCE</scope>
    <source>
        <strain evidence="2">RS0144</strain>
    </source>
</reference>
<evidence type="ECO:0008006" key="4">
    <source>
        <dbReference type="Google" id="ProtNLM"/>
    </source>
</evidence>
<dbReference type="Proteomes" id="UP001432027">
    <property type="component" value="Unassembled WGS sequence"/>
</dbReference>
<sequence>KKESKSESAKRNRGPPRINHTKLECPECDISTRSVSSWMLHLRYNHSITPALAGLALLCECGHESLSEKHSRVCTVANVTIIRKRDIPIRRLGDEKY</sequence>
<keyword evidence="3" id="KW-1185">Reference proteome</keyword>
<feature type="region of interest" description="Disordered" evidence="1">
    <location>
        <begin position="1"/>
        <end position="21"/>
    </location>
</feature>